<evidence type="ECO:0000313" key="3">
    <source>
        <dbReference type="Proteomes" id="UP000799118"/>
    </source>
</evidence>
<gene>
    <name evidence="2" type="ORF">BT96DRAFT_1098595</name>
</gene>
<dbReference type="OrthoDB" id="2982568at2759"/>
<evidence type="ECO:0000313" key="2">
    <source>
        <dbReference type="EMBL" id="KAE9400249.1"/>
    </source>
</evidence>
<feature type="compositionally biased region" description="Low complexity" evidence="1">
    <location>
        <begin position="117"/>
        <end position="126"/>
    </location>
</feature>
<protein>
    <submittedName>
        <fullName evidence="2">Uncharacterized protein</fullName>
    </submittedName>
</protein>
<reference evidence="2" key="1">
    <citation type="journal article" date="2019" name="Environ. Microbiol.">
        <title>Fungal ecological strategies reflected in gene transcription - a case study of two litter decomposers.</title>
        <authorList>
            <person name="Barbi F."/>
            <person name="Kohler A."/>
            <person name="Barry K."/>
            <person name="Baskaran P."/>
            <person name="Daum C."/>
            <person name="Fauchery L."/>
            <person name="Ihrmark K."/>
            <person name="Kuo A."/>
            <person name="LaButti K."/>
            <person name="Lipzen A."/>
            <person name="Morin E."/>
            <person name="Grigoriev I.V."/>
            <person name="Henrissat B."/>
            <person name="Lindahl B."/>
            <person name="Martin F."/>
        </authorList>
    </citation>
    <scope>NUCLEOTIDE SEQUENCE</scope>
    <source>
        <strain evidence="2">JB14</strain>
    </source>
</reference>
<dbReference type="Proteomes" id="UP000799118">
    <property type="component" value="Unassembled WGS sequence"/>
</dbReference>
<accession>A0A6A4HP63</accession>
<dbReference type="AlphaFoldDB" id="A0A6A4HP63"/>
<keyword evidence="3" id="KW-1185">Reference proteome</keyword>
<sequence>MKDANLNKSMTILFESGIQTGSVSDRGEGSQVEERLLSGLGDEWLGQLNCQGYNARGENNIQFSRVIAGATWPPVATWSSLGYISANRPLVFDPFAEEDNHERHPPLAINDVDTERSGSPPGSPSSITFRQLGSVSRSTVDSSFDVMETRTTYKKERNRNRMKALAPRELNQEDWKEESPAEVVAVNNVDRFLSRATPVTLCWEKPK</sequence>
<evidence type="ECO:0000256" key="1">
    <source>
        <dbReference type="SAM" id="MobiDB-lite"/>
    </source>
</evidence>
<name>A0A6A4HP63_9AGAR</name>
<dbReference type="EMBL" id="ML769459">
    <property type="protein sequence ID" value="KAE9400249.1"/>
    <property type="molecule type" value="Genomic_DNA"/>
</dbReference>
<organism evidence="2 3">
    <name type="scientific">Gymnopus androsaceus JB14</name>
    <dbReference type="NCBI Taxonomy" id="1447944"/>
    <lineage>
        <taxon>Eukaryota</taxon>
        <taxon>Fungi</taxon>
        <taxon>Dikarya</taxon>
        <taxon>Basidiomycota</taxon>
        <taxon>Agaricomycotina</taxon>
        <taxon>Agaricomycetes</taxon>
        <taxon>Agaricomycetidae</taxon>
        <taxon>Agaricales</taxon>
        <taxon>Marasmiineae</taxon>
        <taxon>Omphalotaceae</taxon>
        <taxon>Gymnopus</taxon>
    </lineage>
</organism>
<feature type="region of interest" description="Disordered" evidence="1">
    <location>
        <begin position="96"/>
        <end position="134"/>
    </location>
</feature>
<proteinExistence type="predicted"/>